<evidence type="ECO:0000313" key="2">
    <source>
        <dbReference type="EMBL" id="GAA0159088.1"/>
    </source>
</evidence>
<dbReference type="InterPro" id="IPR054722">
    <property type="entry name" value="PolX-like_BBD"/>
</dbReference>
<evidence type="ECO:0000313" key="3">
    <source>
        <dbReference type="Proteomes" id="UP001454036"/>
    </source>
</evidence>
<sequence length="141" mass="16060">MSNVAFTSLKATAWTGWYFDSEWSRHVTGNKSYLSRIEKIRGDYVTFDEEEKDRIIENGSLNVEALSELEEVLLVKGLTANLINISQLCDNGINALFSKKACCVNNFSDQLIMQGNRSSDNCYLWTPQKTLYSRTQEDAEL</sequence>
<protein>
    <recommendedName>
        <fullName evidence="1">Retrovirus-related Pol polyprotein from transposon TNT 1-94-like beta-barrel domain-containing protein</fullName>
    </recommendedName>
</protein>
<reference evidence="2 3" key="1">
    <citation type="submission" date="2024-01" db="EMBL/GenBank/DDBJ databases">
        <title>The complete chloroplast genome sequence of Lithospermum erythrorhizon: insights into the phylogenetic relationship among Boraginaceae species and the maternal lineages of purple gromwells.</title>
        <authorList>
            <person name="Okada T."/>
            <person name="Watanabe K."/>
        </authorList>
    </citation>
    <scope>NUCLEOTIDE SEQUENCE [LARGE SCALE GENOMIC DNA]</scope>
</reference>
<comment type="caution">
    <text evidence="2">The sequence shown here is derived from an EMBL/GenBank/DDBJ whole genome shotgun (WGS) entry which is preliminary data.</text>
</comment>
<dbReference type="Proteomes" id="UP001454036">
    <property type="component" value="Unassembled WGS sequence"/>
</dbReference>
<keyword evidence="3" id="KW-1185">Reference proteome</keyword>
<gene>
    <name evidence="2" type="ORF">LIER_15955</name>
</gene>
<dbReference type="EMBL" id="BAABME010003518">
    <property type="protein sequence ID" value="GAA0159088.1"/>
    <property type="molecule type" value="Genomic_DNA"/>
</dbReference>
<organism evidence="2 3">
    <name type="scientific">Lithospermum erythrorhizon</name>
    <name type="common">Purple gromwell</name>
    <name type="synonym">Lithospermum officinale var. erythrorhizon</name>
    <dbReference type="NCBI Taxonomy" id="34254"/>
    <lineage>
        <taxon>Eukaryota</taxon>
        <taxon>Viridiplantae</taxon>
        <taxon>Streptophyta</taxon>
        <taxon>Embryophyta</taxon>
        <taxon>Tracheophyta</taxon>
        <taxon>Spermatophyta</taxon>
        <taxon>Magnoliopsida</taxon>
        <taxon>eudicotyledons</taxon>
        <taxon>Gunneridae</taxon>
        <taxon>Pentapetalae</taxon>
        <taxon>asterids</taxon>
        <taxon>lamiids</taxon>
        <taxon>Boraginales</taxon>
        <taxon>Boraginaceae</taxon>
        <taxon>Boraginoideae</taxon>
        <taxon>Lithospermeae</taxon>
        <taxon>Lithospermum</taxon>
    </lineage>
</organism>
<accession>A0AAV3Q791</accession>
<feature type="domain" description="Retrovirus-related Pol polyprotein from transposon TNT 1-94-like beta-barrel" evidence="1">
    <location>
        <begin position="17"/>
        <end position="92"/>
    </location>
</feature>
<proteinExistence type="predicted"/>
<dbReference type="Pfam" id="PF22936">
    <property type="entry name" value="Pol_BBD"/>
    <property type="match status" value="1"/>
</dbReference>
<name>A0AAV3Q791_LITER</name>
<evidence type="ECO:0000259" key="1">
    <source>
        <dbReference type="Pfam" id="PF22936"/>
    </source>
</evidence>
<dbReference type="AlphaFoldDB" id="A0AAV3Q791"/>